<reference evidence="2 3" key="1">
    <citation type="journal article" date="2014" name="Genome Biol. Evol.">
        <title>Genome degeneration and adaptation in a nascent stage of symbiosis.</title>
        <authorList>
            <person name="Oakeson K.F."/>
            <person name="Gil R."/>
            <person name="Clayton A.L."/>
            <person name="Dunn D.M."/>
            <person name="von Niederhausern A.C."/>
            <person name="Hamil C."/>
            <person name="Aoyagi A."/>
            <person name="Duval B."/>
            <person name="Baca A."/>
            <person name="Silva F.J."/>
            <person name="Vallier A."/>
            <person name="Jackson D.G."/>
            <person name="Latorre A."/>
            <person name="Weiss R.B."/>
            <person name="Heddi A."/>
            <person name="Moya A."/>
            <person name="Dale C."/>
        </authorList>
    </citation>
    <scope>NUCLEOTIDE SEQUENCE [LARGE SCALE GENOMIC DNA]</scope>
    <source>
        <strain evidence="2 3">HS1</strain>
        <plasmid evidence="3">Plasmid pHS1</plasmid>
    </source>
</reference>
<organism evidence="2 3">
    <name type="scientific">Sodalis praecaptivus</name>
    <dbReference type="NCBI Taxonomy" id="1239307"/>
    <lineage>
        <taxon>Bacteria</taxon>
        <taxon>Pseudomonadati</taxon>
        <taxon>Pseudomonadota</taxon>
        <taxon>Gammaproteobacteria</taxon>
        <taxon>Enterobacterales</taxon>
        <taxon>Bruguierivoracaceae</taxon>
        <taxon>Sodalis</taxon>
    </lineage>
</organism>
<dbReference type="Proteomes" id="UP000019028">
    <property type="component" value="Plasmid pHS1"/>
</dbReference>
<feature type="transmembrane region" description="Helical" evidence="1">
    <location>
        <begin position="31"/>
        <end position="49"/>
    </location>
</feature>
<protein>
    <submittedName>
        <fullName evidence="2">Pilin component protein</fullName>
    </submittedName>
</protein>
<keyword evidence="1" id="KW-1133">Transmembrane helix</keyword>
<dbReference type="InterPro" id="IPR007047">
    <property type="entry name" value="Flp_Fap"/>
</dbReference>
<accession>W0HZB2</accession>
<keyword evidence="2" id="KW-0614">Plasmid</keyword>
<dbReference type="EMBL" id="CP006570">
    <property type="protein sequence ID" value="AHF79114.1"/>
    <property type="molecule type" value="Genomic_DNA"/>
</dbReference>
<dbReference type="PATRIC" id="fig|1239307.3.peg.4591"/>
<evidence type="ECO:0000313" key="3">
    <source>
        <dbReference type="Proteomes" id="UP000019028"/>
    </source>
</evidence>
<dbReference type="HOGENOM" id="CLU_171854_2_0_6"/>
<sequence>MLSGMKAKKIFIGFPMRCRHLISDQRGVTTIEYALIGVAMALLITMAVGKGSVFSDKMKLAFDNIGNGVANATSQIDQDLVGGKQGPKG</sequence>
<gene>
    <name evidence="2" type="primary">flp</name>
    <name evidence="2" type="ORF">Sant_P0067</name>
</gene>
<evidence type="ECO:0000256" key="1">
    <source>
        <dbReference type="SAM" id="Phobius"/>
    </source>
</evidence>
<geneLocation type="plasmid" evidence="2 3">
    <name>pHS1</name>
</geneLocation>
<keyword evidence="1" id="KW-0812">Transmembrane</keyword>
<proteinExistence type="predicted"/>
<dbReference type="Pfam" id="PF04964">
    <property type="entry name" value="Flp_Fap"/>
    <property type="match status" value="1"/>
</dbReference>
<evidence type="ECO:0000313" key="2">
    <source>
        <dbReference type="EMBL" id="AHF79114.1"/>
    </source>
</evidence>
<keyword evidence="1" id="KW-0472">Membrane</keyword>
<dbReference type="AlphaFoldDB" id="W0HZB2"/>
<keyword evidence="3" id="KW-1185">Reference proteome</keyword>
<name>W0HZB2_9GAMM</name>
<dbReference type="KEGG" id="sod:Sant_P0067"/>